<keyword evidence="1" id="KW-1133">Transmembrane helix</keyword>
<reference key="1">
    <citation type="submission" date="2010-11" db="EMBL/GenBank/DDBJ databases">
        <title>The complete sequence of chromosome of Isophaera pallida ATCC 43644.</title>
        <authorList>
            <consortium name="US DOE Joint Genome Institute (JGI-PGF)"/>
            <person name="Lucas S."/>
            <person name="Copeland A."/>
            <person name="Lapidus A."/>
            <person name="Bruce D."/>
            <person name="Goodwin L."/>
            <person name="Pitluck S."/>
            <person name="Kyrpides N."/>
            <person name="Mavromatis K."/>
            <person name="Pagani I."/>
            <person name="Ivanova N."/>
            <person name="Saunders E."/>
            <person name="Brettin T."/>
            <person name="Detter J.C."/>
            <person name="Han C."/>
            <person name="Tapia R."/>
            <person name="Land M."/>
            <person name="Hauser L."/>
            <person name="Markowitz V."/>
            <person name="Cheng J.-F."/>
            <person name="Hugenholtz P."/>
            <person name="Woyke T."/>
            <person name="Wu D."/>
            <person name="Eisen J.A."/>
        </authorList>
    </citation>
    <scope>NUCLEOTIDE SEQUENCE</scope>
    <source>
        <strain>ATCC 43644</strain>
    </source>
</reference>
<dbReference type="InParanoid" id="E8R2I0"/>
<keyword evidence="1" id="KW-0812">Transmembrane</keyword>
<evidence type="ECO:0008006" key="4">
    <source>
        <dbReference type="Google" id="ProtNLM"/>
    </source>
</evidence>
<feature type="transmembrane region" description="Helical" evidence="1">
    <location>
        <begin position="51"/>
        <end position="68"/>
    </location>
</feature>
<dbReference type="Proteomes" id="UP000008631">
    <property type="component" value="Chromosome"/>
</dbReference>
<organism evidence="2 3">
    <name type="scientific">Isosphaera pallida (strain ATCC 43644 / DSM 9630 / IS1B)</name>
    <dbReference type="NCBI Taxonomy" id="575540"/>
    <lineage>
        <taxon>Bacteria</taxon>
        <taxon>Pseudomonadati</taxon>
        <taxon>Planctomycetota</taxon>
        <taxon>Planctomycetia</taxon>
        <taxon>Isosphaerales</taxon>
        <taxon>Isosphaeraceae</taxon>
        <taxon>Isosphaera</taxon>
    </lineage>
</organism>
<proteinExistence type="predicted"/>
<gene>
    <name evidence="2" type="ordered locus">Isop_1900</name>
</gene>
<reference evidence="2 3" key="2">
    <citation type="journal article" date="2011" name="Stand. Genomic Sci.">
        <title>Complete genome sequence of Isosphaera pallida type strain (IS1B).</title>
        <authorList>
            <consortium name="US DOE Joint Genome Institute (JGI-PGF)"/>
            <person name="Goker M."/>
            <person name="Cleland D."/>
            <person name="Saunders E."/>
            <person name="Lapidus A."/>
            <person name="Nolan M."/>
            <person name="Lucas S."/>
            <person name="Hammon N."/>
            <person name="Deshpande S."/>
            <person name="Cheng J.F."/>
            <person name="Tapia R."/>
            <person name="Han C."/>
            <person name="Goodwin L."/>
            <person name="Pitluck S."/>
            <person name="Liolios K."/>
            <person name="Pagani I."/>
            <person name="Ivanova N."/>
            <person name="Mavromatis K."/>
            <person name="Pati A."/>
            <person name="Chen A."/>
            <person name="Palaniappan K."/>
            <person name="Land M."/>
            <person name="Hauser L."/>
            <person name="Chang Y.J."/>
            <person name="Jeffries C.D."/>
            <person name="Detter J.C."/>
            <person name="Beck B."/>
            <person name="Woyke T."/>
            <person name="Bristow J."/>
            <person name="Eisen J.A."/>
            <person name="Markowitz V."/>
            <person name="Hugenholtz P."/>
            <person name="Kyrpides N.C."/>
            <person name="Klenk H.P."/>
        </authorList>
    </citation>
    <scope>NUCLEOTIDE SEQUENCE [LARGE SCALE GENOMIC DNA]</scope>
    <source>
        <strain evidence="3">ATCC 43644 / DSM 9630 / IS1B</strain>
    </source>
</reference>
<evidence type="ECO:0000313" key="2">
    <source>
        <dbReference type="EMBL" id="ADV62480.1"/>
    </source>
</evidence>
<dbReference type="RefSeq" id="WP_013564768.1">
    <property type="nucleotide sequence ID" value="NC_014962.1"/>
</dbReference>
<sequence length="151" mass="16274">MSKTGHTGWRVVAVAWTLVIMAVCWWPENRLPKPSQGRAWWILSLPHHDKLIHAGMFLGFGLAWSMALRRNDAAARLGILGGALALAALTEAAQPVFERDADWLDGLCDLLGAGLGVWAAAWWRPIPAVSTTIPTHSRSAKCPSSAPTSAS</sequence>
<dbReference type="AlphaFoldDB" id="E8R2I0"/>
<dbReference type="OrthoDB" id="1524985at2"/>
<evidence type="ECO:0000256" key="1">
    <source>
        <dbReference type="SAM" id="Phobius"/>
    </source>
</evidence>
<evidence type="ECO:0000313" key="3">
    <source>
        <dbReference type="Proteomes" id="UP000008631"/>
    </source>
</evidence>
<accession>E8R2I0</accession>
<feature type="transmembrane region" description="Helical" evidence="1">
    <location>
        <begin position="7"/>
        <end position="26"/>
    </location>
</feature>
<dbReference type="EMBL" id="CP002353">
    <property type="protein sequence ID" value="ADV62480.1"/>
    <property type="molecule type" value="Genomic_DNA"/>
</dbReference>
<dbReference type="HOGENOM" id="CLU_1728903_0_0_0"/>
<keyword evidence="3" id="KW-1185">Reference proteome</keyword>
<keyword evidence="1" id="KW-0472">Membrane</keyword>
<dbReference type="KEGG" id="ipa:Isop_1900"/>
<name>E8R2I0_ISOPI</name>
<protein>
    <recommendedName>
        <fullName evidence="4">VanZ family protein</fullName>
    </recommendedName>
</protein>